<evidence type="ECO:0008006" key="3">
    <source>
        <dbReference type="Google" id="ProtNLM"/>
    </source>
</evidence>
<evidence type="ECO:0000313" key="1">
    <source>
        <dbReference type="EMBL" id="CUJ91339.1"/>
    </source>
</evidence>
<accession>A0A0P1I5K8</accession>
<dbReference type="GeneID" id="83880411"/>
<organism evidence="1 2">
    <name type="scientific">Shimia thalassica</name>
    <dbReference type="NCBI Taxonomy" id="1715693"/>
    <lineage>
        <taxon>Bacteria</taxon>
        <taxon>Pseudomonadati</taxon>
        <taxon>Pseudomonadota</taxon>
        <taxon>Alphaproteobacteria</taxon>
        <taxon>Rhodobacterales</taxon>
        <taxon>Roseobacteraceae</taxon>
    </lineage>
</organism>
<dbReference type="AlphaFoldDB" id="A0A0P1I5K8"/>
<sequence>MSLSQDAAETLALKALAWLVNNDELMPVFMGATGASVDDLKARAGETEFLASVLGFLTMDDAWVVSFCDAIGEDYTTPMMAHQVLMGEAGRHWT</sequence>
<dbReference type="Pfam" id="PF12096">
    <property type="entry name" value="DUF3572"/>
    <property type="match status" value="1"/>
</dbReference>
<dbReference type="InterPro" id="IPR021955">
    <property type="entry name" value="DUF3572"/>
</dbReference>
<name>A0A0P1I5K8_9RHOB</name>
<proteinExistence type="predicted"/>
<dbReference type="EMBL" id="CYTW01000001">
    <property type="protein sequence ID" value="CUJ91339.1"/>
    <property type="molecule type" value="Genomic_DNA"/>
</dbReference>
<dbReference type="Proteomes" id="UP000051870">
    <property type="component" value="Unassembled WGS sequence"/>
</dbReference>
<dbReference type="RefSeq" id="WP_058310494.1">
    <property type="nucleotide sequence ID" value="NZ_CYTW01000001.1"/>
</dbReference>
<reference evidence="2" key="1">
    <citation type="submission" date="2015-09" db="EMBL/GenBank/DDBJ databases">
        <authorList>
            <person name="Rodrigo-Torres Lidia"/>
            <person name="Arahal R.David."/>
        </authorList>
    </citation>
    <scope>NUCLEOTIDE SEQUENCE [LARGE SCALE GENOMIC DNA]</scope>
    <source>
        <strain evidence="2">CECT 7735</strain>
    </source>
</reference>
<protein>
    <recommendedName>
        <fullName evidence="3">DUF3572 domain-containing protein</fullName>
    </recommendedName>
</protein>
<dbReference type="STRING" id="1715693.PH7735_01355"/>
<gene>
    <name evidence="1" type="ORF">PH7735_01355</name>
</gene>
<evidence type="ECO:0000313" key="2">
    <source>
        <dbReference type="Proteomes" id="UP000051870"/>
    </source>
</evidence>
<keyword evidence="2" id="KW-1185">Reference proteome</keyword>